<dbReference type="EMBL" id="KV921916">
    <property type="protein sequence ID" value="ORE06797.1"/>
    <property type="molecule type" value="Genomic_DNA"/>
</dbReference>
<dbReference type="AlphaFoldDB" id="A0A1X0R439"/>
<dbReference type="Proteomes" id="UP000242414">
    <property type="component" value="Unassembled WGS sequence"/>
</dbReference>
<organism evidence="1">
    <name type="scientific">Rhizopus microsporus var. microsporus</name>
    <dbReference type="NCBI Taxonomy" id="86635"/>
    <lineage>
        <taxon>Eukaryota</taxon>
        <taxon>Fungi</taxon>
        <taxon>Fungi incertae sedis</taxon>
        <taxon>Mucoromycota</taxon>
        <taxon>Mucoromycotina</taxon>
        <taxon>Mucoromycetes</taxon>
        <taxon>Mucorales</taxon>
        <taxon>Mucorineae</taxon>
        <taxon>Rhizopodaceae</taxon>
        <taxon>Rhizopus</taxon>
    </lineage>
</organism>
<name>A0A1X0R439_RHIZD</name>
<dbReference type="OrthoDB" id="2217297at2759"/>
<feature type="non-terminal residue" evidence="1">
    <location>
        <position position="1"/>
    </location>
</feature>
<accession>A0A1X0R439</accession>
<gene>
    <name evidence="1" type="ORF">BCV72DRAFT_188421</name>
</gene>
<sequence>YLSSSSIAQWLQRSPRAKATLTLFDDTIIELPVYTLRRRNAIVADLPDAPLCK</sequence>
<protein>
    <submittedName>
        <fullName evidence="1">Uncharacterized protein</fullName>
    </submittedName>
</protein>
<feature type="non-terminal residue" evidence="1">
    <location>
        <position position="53"/>
    </location>
</feature>
<proteinExistence type="predicted"/>
<evidence type="ECO:0000313" key="1">
    <source>
        <dbReference type="EMBL" id="ORE06797.1"/>
    </source>
</evidence>
<reference evidence="1" key="1">
    <citation type="journal article" date="2016" name="Proc. Natl. Acad. Sci. U.S.A.">
        <title>Lipid metabolic changes in an early divergent fungus govern the establishment of a mutualistic symbiosis with endobacteria.</title>
        <authorList>
            <person name="Lastovetsky O.A."/>
            <person name="Gaspar M.L."/>
            <person name="Mondo S.J."/>
            <person name="LaButti K.M."/>
            <person name="Sandor L."/>
            <person name="Grigoriev I.V."/>
            <person name="Henry S.A."/>
            <person name="Pawlowska T.E."/>
        </authorList>
    </citation>
    <scope>NUCLEOTIDE SEQUENCE [LARGE SCALE GENOMIC DNA]</scope>
    <source>
        <strain evidence="1">ATCC 52814</strain>
    </source>
</reference>
<dbReference type="VEuPathDB" id="FungiDB:BCV72DRAFT_188421"/>